<reference evidence="4" key="2">
    <citation type="submission" date="2017-10" db="EMBL/GenBank/DDBJ databases">
        <title>Ladona fulva Genome sequencing and assembly.</title>
        <authorList>
            <person name="Murali S."/>
            <person name="Richards S."/>
            <person name="Bandaranaike D."/>
            <person name="Bellair M."/>
            <person name="Blankenburg K."/>
            <person name="Chao H."/>
            <person name="Dinh H."/>
            <person name="Doddapaneni H."/>
            <person name="Dugan-Rocha S."/>
            <person name="Elkadiri S."/>
            <person name="Gnanaolivu R."/>
            <person name="Hernandez B."/>
            <person name="Skinner E."/>
            <person name="Javaid M."/>
            <person name="Lee S."/>
            <person name="Li M."/>
            <person name="Ming W."/>
            <person name="Munidasa M."/>
            <person name="Muniz J."/>
            <person name="Nguyen L."/>
            <person name="Hughes D."/>
            <person name="Osuji N."/>
            <person name="Pu L.-L."/>
            <person name="Puazo M."/>
            <person name="Qu C."/>
            <person name="Quiroz J."/>
            <person name="Raj R."/>
            <person name="Weissenberger G."/>
            <person name="Xin Y."/>
            <person name="Zou X."/>
            <person name="Han Y."/>
            <person name="Worley K."/>
            <person name="Muzny D."/>
            <person name="Gibbs R."/>
        </authorList>
    </citation>
    <scope>NUCLEOTIDE SEQUENCE</scope>
    <source>
        <strain evidence="4">Sampled in the wild</strain>
    </source>
</reference>
<dbReference type="PANTHER" id="PTHR13234">
    <property type="entry name" value="GAMMA-INTERFERON INDUCIBLE LYSOSOMAL THIOL REDUCTASE GILT"/>
    <property type="match status" value="1"/>
</dbReference>
<sequence>MSPLSTALLALAFLLASSAQDIEDNRVNVSLYYESLCPDSVRFVVNELQPTWEQLAGYMNIRFIPFGKSWSEMNRRKERVFRCQHGPRECLGNKMQSCGLSLLPTQESQVKFVTCVMSKQDPSSAGPECCREVGLDFLRLRECYYSSLSDELQLEAEQETNSIRNPLRFVPTIVYNGVFNPRKQDESLYNFKAVVCSQIPQPPEACLA</sequence>
<proteinExistence type="inferred from homology"/>
<dbReference type="EMBL" id="KZ308940">
    <property type="protein sequence ID" value="KAG8235708.1"/>
    <property type="molecule type" value="Genomic_DNA"/>
</dbReference>
<organism evidence="4 5">
    <name type="scientific">Ladona fulva</name>
    <name type="common">Scarce chaser dragonfly</name>
    <name type="synonym">Libellula fulva</name>
    <dbReference type="NCBI Taxonomy" id="123851"/>
    <lineage>
        <taxon>Eukaryota</taxon>
        <taxon>Metazoa</taxon>
        <taxon>Ecdysozoa</taxon>
        <taxon>Arthropoda</taxon>
        <taxon>Hexapoda</taxon>
        <taxon>Insecta</taxon>
        <taxon>Pterygota</taxon>
        <taxon>Palaeoptera</taxon>
        <taxon>Odonata</taxon>
        <taxon>Epiprocta</taxon>
        <taxon>Anisoptera</taxon>
        <taxon>Libelluloidea</taxon>
        <taxon>Libellulidae</taxon>
        <taxon>Ladona</taxon>
    </lineage>
</organism>
<evidence type="ECO:0000256" key="1">
    <source>
        <dbReference type="ARBA" id="ARBA00005679"/>
    </source>
</evidence>
<accession>A0A8K0KNZ0</accession>
<reference evidence="4" key="1">
    <citation type="submission" date="2013-04" db="EMBL/GenBank/DDBJ databases">
        <authorList>
            <person name="Qu J."/>
            <person name="Murali S.C."/>
            <person name="Bandaranaike D."/>
            <person name="Bellair M."/>
            <person name="Blankenburg K."/>
            <person name="Chao H."/>
            <person name="Dinh H."/>
            <person name="Doddapaneni H."/>
            <person name="Downs B."/>
            <person name="Dugan-Rocha S."/>
            <person name="Elkadiri S."/>
            <person name="Gnanaolivu R.D."/>
            <person name="Hernandez B."/>
            <person name="Javaid M."/>
            <person name="Jayaseelan J.C."/>
            <person name="Lee S."/>
            <person name="Li M."/>
            <person name="Ming W."/>
            <person name="Munidasa M."/>
            <person name="Muniz J."/>
            <person name="Nguyen L."/>
            <person name="Ongeri F."/>
            <person name="Osuji N."/>
            <person name="Pu L.-L."/>
            <person name="Puazo M."/>
            <person name="Qu C."/>
            <person name="Quiroz J."/>
            <person name="Raj R."/>
            <person name="Weissenberger G."/>
            <person name="Xin Y."/>
            <person name="Zou X."/>
            <person name="Han Y."/>
            <person name="Richards S."/>
            <person name="Worley K."/>
            <person name="Muzny D."/>
            <person name="Gibbs R."/>
        </authorList>
    </citation>
    <scope>NUCLEOTIDE SEQUENCE</scope>
    <source>
        <strain evidence="4">Sampled in the wild</strain>
    </source>
</reference>
<comment type="similarity">
    <text evidence="1">Belongs to the GILT family.</text>
</comment>
<evidence type="ECO:0000256" key="2">
    <source>
        <dbReference type="ARBA" id="ARBA00023180"/>
    </source>
</evidence>
<evidence type="ECO:0000313" key="4">
    <source>
        <dbReference type="EMBL" id="KAG8235708.1"/>
    </source>
</evidence>
<evidence type="ECO:0000313" key="5">
    <source>
        <dbReference type="Proteomes" id="UP000792457"/>
    </source>
</evidence>
<evidence type="ECO:0000256" key="3">
    <source>
        <dbReference type="SAM" id="SignalP"/>
    </source>
</evidence>
<feature type="signal peptide" evidence="3">
    <location>
        <begin position="1"/>
        <end position="19"/>
    </location>
</feature>
<protein>
    <recommendedName>
        <fullName evidence="6">Gamma-interferon-inducible lysosomal thiol reductase</fullName>
    </recommendedName>
</protein>
<dbReference type="GO" id="GO:0016671">
    <property type="term" value="F:oxidoreductase activity, acting on a sulfur group of donors, disulfide as acceptor"/>
    <property type="evidence" value="ECO:0007669"/>
    <property type="project" value="InterPro"/>
</dbReference>
<name>A0A8K0KNZ0_LADFU</name>
<comment type="caution">
    <text evidence="4">The sequence shown here is derived from an EMBL/GenBank/DDBJ whole genome shotgun (WGS) entry which is preliminary data.</text>
</comment>
<keyword evidence="3" id="KW-0732">Signal</keyword>
<dbReference type="OrthoDB" id="958254at2759"/>
<keyword evidence="5" id="KW-1185">Reference proteome</keyword>
<dbReference type="PANTHER" id="PTHR13234:SF68">
    <property type="entry name" value="GH19763P"/>
    <property type="match status" value="1"/>
</dbReference>
<evidence type="ECO:0008006" key="6">
    <source>
        <dbReference type="Google" id="ProtNLM"/>
    </source>
</evidence>
<dbReference type="InterPro" id="IPR004911">
    <property type="entry name" value="Interferon-induced_GILT"/>
</dbReference>
<dbReference type="Proteomes" id="UP000792457">
    <property type="component" value="Unassembled WGS sequence"/>
</dbReference>
<feature type="chain" id="PRO_5035433284" description="Gamma-interferon-inducible lysosomal thiol reductase" evidence="3">
    <location>
        <begin position="20"/>
        <end position="208"/>
    </location>
</feature>
<gene>
    <name evidence="4" type="ORF">J437_LFUL016327</name>
</gene>
<dbReference type="AlphaFoldDB" id="A0A8K0KNZ0"/>
<keyword evidence="2" id="KW-0325">Glycoprotein</keyword>
<dbReference type="Pfam" id="PF03227">
    <property type="entry name" value="GILT"/>
    <property type="match status" value="1"/>
</dbReference>